<dbReference type="PROSITE" id="PS51257">
    <property type="entry name" value="PROKAR_LIPOPROTEIN"/>
    <property type="match status" value="1"/>
</dbReference>
<comment type="caution">
    <text evidence="5">The sequence shown here is derived from an EMBL/GenBank/DDBJ whole genome shotgun (WGS) entry which is preliminary data.</text>
</comment>
<dbReference type="SUPFAM" id="SSF53807">
    <property type="entry name" value="Helical backbone' metal receptor"/>
    <property type="match status" value="1"/>
</dbReference>
<dbReference type="AlphaFoldDB" id="A0A831PJY1"/>
<dbReference type="GO" id="GO:0030001">
    <property type="term" value="P:metal ion transport"/>
    <property type="evidence" value="ECO:0007669"/>
    <property type="project" value="InterPro"/>
</dbReference>
<proteinExistence type="inferred from homology"/>
<dbReference type="Pfam" id="PF01297">
    <property type="entry name" value="ZnuA"/>
    <property type="match status" value="1"/>
</dbReference>
<evidence type="ECO:0000256" key="1">
    <source>
        <dbReference type="ARBA" id="ARBA00011028"/>
    </source>
</evidence>
<gene>
    <name evidence="5" type="ORF">ENN90_11770</name>
</gene>
<organism evidence="5">
    <name type="scientific">Mariniphaga anaerophila</name>
    <dbReference type="NCBI Taxonomy" id="1484053"/>
    <lineage>
        <taxon>Bacteria</taxon>
        <taxon>Pseudomonadati</taxon>
        <taxon>Bacteroidota</taxon>
        <taxon>Bacteroidia</taxon>
        <taxon>Marinilabiliales</taxon>
        <taxon>Prolixibacteraceae</taxon>
        <taxon>Mariniphaga</taxon>
    </lineage>
</organism>
<evidence type="ECO:0000256" key="3">
    <source>
        <dbReference type="ARBA" id="ARBA00022729"/>
    </source>
</evidence>
<dbReference type="PANTHER" id="PTHR42953">
    <property type="entry name" value="HIGH-AFFINITY ZINC UPTAKE SYSTEM PROTEIN ZNUA-RELATED"/>
    <property type="match status" value="1"/>
</dbReference>
<dbReference type="Proteomes" id="UP000886047">
    <property type="component" value="Unassembled WGS sequence"/>
</dbReference>
<evidence type="ECO:0000256" key="4">
    <source>
        <dbReference type="SAM" id="SignalP"/>
    </source>
</evidence>
<dbReference type="Gene3D" id="3.40.50.1980">
    <property type="entry name" value="Nitrogenase molybdenum iron protein domain"/>
    <property type="match status" value="2"/>
</dbReference>
<keyword evidence="2" id="KW-0813">Transport</keyword>
<feature type="chain" id="PRO_5032410461" evidence="4">
    <location>
        <begin position="22"/>
        <end position="291"/>
    </location>
</feature>
<reference evidence="5" key="1">
    <citation type="journal article" date="2020" name="mSystems">
        <title>Genome- and Community-Level Interaction Insights into Carbon Utilization and Element Cycling Functions of Hydrothermarchaeota in Hydrothermal Sediment.</title>
        <authorList>
            <person name="Zhou Z."/>
            <person name="Liu Y."/>
            <person name="Xu W."/>
            <person name="Pan J."/>
            <person name="Luo Z.H."/>
            <person name="Li M."/>
        </authorList>
    </citation>
    <scope>NUCLEOTIDE SEQUENCE [LARGE SCALE GENOMIC DNA]</scope>
    <source>
        <strain evidence="5">SpSt-1217</strain>
    </source>
</reference>
<evidence type="ECO:0000313" key="5">
    <source>
        <dbReference type="EMBL" id="HDR52279.1"/>
    </source>
</evidence>
<comment type="similarity">
    <text evidence="1">Belongs to the bacterial solute-binding protein 9 family.</text>
</comment>
<protein>
    <submittedName>
        <fullName evidence="5">Zinc ABC transporter substrate-binding protein</fullName>
    </submittedName>
</protein>
<dbReference type="GO" id="GO:0046872">
    <property type="term" value="F:metal ion binding"/>
    <property type="evidence" value="ECO:0007669"/>
    <property type="project" value="InterPro"/>
</dbReference>
<accession>A0A831PJY1</accession>
<evidence type="ECO:0000256" key="2">
    <source>
        <dbReference type="ARBA" id="ARBA00022448"/>
    </source>
</evidence>
<sequence length="291" mass="33310">MKQILLTVVIAVFLFSCSSNKNKTGSEGKPVVAVSILPQKTFVEKIAGDDFDIQVLVPHGASPESYSLLPSQLKQISQARVWFRMGYIGFELSLKNRIPELNRNMRMVDLSDGLDLIAGEIVQHDDHVHKDGVDPHTWLSPKLVKQMAEKITGVLSELNPEKATTYKTNYLRFAKEIDQLDIQIRNALREYEGRSFITFHPSLTYFARDYGLVQHSLESGGKEPTPQHMARVVELARKENIRVIYIQSEFDQDHARVFAEEIKGKVVEVWPLNPDWEDNLLRMTNLFIENF</sequence>
<feature type="signal peptide" evidence="4">
    <location>
        <begin position="1"/>
        <end position="21"/>
    </location>
</feature>
<name>A0A831PJY1_9BACT</name>
<dbReference type="PANTHER" id="PTHR42953:SF3">
    <property type="entry name" value="HIGH-AFFINITY ZINC UPTAKE SYSTEM PROTEIN ZNUA"/>
    <property type="match status" value="1"/>
</dbReference>
<keyword evidence="3 4" id="KW-0732">Signal</keyword>
<dbReference type="EMBL" id="DSDK01000653">
    <property type="protein sequence ID" value="HDR52279.1"/>
    <property type="molecule type" value="Genomic_DNA"/>
</dbReference>
<dbReference type="InterPro" id="IPR050492">
    <property type="entry name" value="Bact_metal-bind_prot9"/>
</dbReference>
<dbReference type="InterPro" id="IPR006127">
    <property type="entry name" value="ZnuA-like"/>
</dbReference>